<protein>
    <submittedName>
        <fullName evidence="1">Uncharacterized protein</fullName>
    </submittedName>
</protein>
<dbReference type="Proteomes" id="UP000582981">
    <property type="component" value="Unassembled WGS sequence"/>
</dbReference>
<proteinExistence type="predicted"/>
<evidence type="ECO:0000313" key="2">
    <source>
        <dbReference type="Proteomes" id="UP000582981"/>
    </source>
</evidence>
<accession>A0A7Y7WE38</accession>
<evidence type="ECO:0000313" key="1">
    <source>
        <dbReference type="EMBL" id="NWB47717.1"/>
    </source>
</evidence>
<organism evidence="1 2">
    <name type="scientific">Pseudomonas gingeri</name>
    <dbReference type="NCBI Taxonomy" id="117681"/>
    <lineage>
        <taxon>Bacteria</taxon>
        <taxon>Pseudomonadati</taxon>
        <taxon>Pseudomonadota</taxon>
        <taxon>Gammaproteobacteria</taxon>
        <taxon>Pseudomonadales</taxon>
        <taxon>Pseudomonadaceae</taxon>
        <taxon>Pseudomonas</taxon>
    </lineage>
</organism>
<name>A0A7Y7WE38_9PSED</name>
<reference evidence="1 2" key="1">
    <citation type="submission" date="2020-04" db="EMBL/GenBank/DDBJ databases">
        <title>Molecular characterization of pseudomonads from Agaricus bisporus reveal novel blotch 2 pathogens in Western Europe.</title>
        <authorList>
            <person name="Taparia T."/>
            <person name="Krijger M."/>
            <person name="Haynes E."/>
            <person name="Elpinstone J.G."/>
            <person name="Noble R."/>
            <person name="Van Der Wolf J."/>
        </authorList>
    </citation>
    <scope>NUCLEOTIDE SEQUENCE [LARGE SCALE GENOMIC DNA]</scope>
    <source>
        <strain evidence="1 2">F1001</strain>
    </source>
</reference>
<sequence length="48" mass="5293">MLIVYLLLEWMSGLKVPMRTGSGIEENSPVQPFAPLAKCFIQQSVQAA</sequence>
<dbReference type="EMBL" id="JACAPU010000015">
    <property type="protein sequence ID" value="NWB47717.1"/>
    <property type="molecule type" value="Genomic_DNA"/>
</dbReference>
<dbReference type="AlphaFoldDB" id="A0A7Y7WE38"/>
<gene>
    <name evidence="1" type="ORF">HX829_14585</name>
</gene>
<dbReference type="RefSeq" id="WP_177144363.1">
    <property type="nucleotide sequence ID" value="NZ_JACAPU010000015.1"/>
</dbReference>
<comment type="caution">
    <text evidence="1">The sequence shown here is derived from an EMBL/GenBank/DDBJ whole genome shotgun (WGS) entry which is preliminary data.</text>
</comment>